<feature type="region of interest" description="Disordered" evidence="1">
    <location>
        <begin position="96"/>
        <end position="139"/>
    </location>
</feature>
<dbReference type="InterPro" id="IPR037690">
    <property type="entry name" value="FAM204A"/>
</dbReference>
<evidence type="ECO:0000256" key="2">
    <source>
        <dbReference type="SAM" id="Phobius"/>
    </source>
</evidence>
<proteinExistence type="predicted"/>
<feature type="transmembrane region" description="Helical" evidence="2">
    <location>
        <begin position="229"/>
        <end position="249"/>
    </location>
</feature>
<gene>
    <name evidence="3" type="primary">RNF32</name>
</gene>
<keyword evidence="4" id="KW-1185">Reference proteome</keyword>
<protein>
    <recommendedName>
        <fullName evidence="5">Protein FAM204A</fullName>
    </recommendedName>
</protein>
<dbReference type="PANTHER" id="PTHR14386">
    <property type="entry name" value="PROTEIN FAM204A"/>
    <property type="match status" value="1"/>
</dbReference>
<organism evidence="3 4">
    <name type="scientific">Oncorhynchus tshawytscha</name>
    <name type="common">Chinook salmon</name>
    <name type="synonym">Salmo tshawytscha</name>
    <dbReference type="NCBI Taxonomy" id="74940"/>
    <lineage>
        <taxon>Eukaryota</taxon>
        <taxon>Metazoa</taxon>
        <taxon>Chordata</taxon>
        <taxon>Craniata</taxon>
        <taxon>Vertebrata</taxon>
        <taxon>Euteleostomi</taxon>
        <taxon>Actinopterygii</taxon>
        <taxon>Neopterygii</taxon>
        <taxon>Teleostei</taxon>
        <taxon>Protacanthopterygii</taxon>
        <taxon>Salmoniformes</taxon>
        <taxon>Salmonidae</taxon>
        <taxon>Salmoninae</taxon>
        <taxon>Oncorhynchus</taxon>
    </lineage>
</organism>
<evidence type="ECO:0008006" key="5">
    <source>
        <dbReference type="Google" id="ProtNLM"/>
    </source>
</evidence>
<dbReference type="GeneTree" id="ENSGT00390000008978"/>
<evidence type="ECO:0000313" key="3">
    <source>
        <dbReference type="Ensembl" id="ENSOTSP00005117608.1"/>
    </source>
</evidence>
<feature type="compositionally biased region" description="Basic and acidic residues" evidence="1">
    <location>
        <begin position="128"/>
        <end position="139"/>
    </location>
</feature>
<name>A0AAZ3PN78_ONCTS</name>
<evidence type="ECO:0000313" key="4">
    <source>
        <dbReference type="Proteomes" id="UP000694402"/>
    </source>
</evidence>
<feature type="compositionally biased region" description="Basic residues" evidence="1">
    <location>
        <begin position="101"/>
        <end position="115"/>
    </location>
</feature>
<sequence>MYSGLLPKGLSDAEMSSDDEDDQGQSVVANQEKTLASNKCRAVGLSRGLKKNVGTLVDTSSSHIQPVVEHDKSLECLPGISEEKWQRFKELQKKKDEIKKMKLPKKRQRGKRRHKKDDESGTKNMESNNEREPQAEHDKHWDGLTQYFGINDRFQPPACYKPAPKSSLEKSIESAIAEGDFGKAEEMSDRLATRELAVKIAQAADCRDFVQSKQEAEASRAAQKRKTQIAWGCVVFFALLPTIISLIYITSQFVSDIHFIMHICPACQLLSHLFHAQVCVHAKFRLYRECVFCSRLVKFDRHHFELSQWMSWLEYVQNVLCQCLRTTLNLLSFQALKNLEICVFHSEMNCLFCKREYILQ</sequence>
<keyword evidence="2" id="KW-1133">Transmembrane helix</keyword>
<dbReference type="Proteomes" id="UP000694402">
    <property type="component" value="Unassembled WGS sequence"/>
</dbReference>
<evidence type="ECO:0000256" key="1">
    <source>
        <dbReference type="SAM" id="MobiDB-lite"/>
    </source>
</evidence>
<keyword evidence="2" id="KW-0472">Membrane</keyword>
<dbReference type="PANTHER" id="PTHR14386:SF2">
    <property type="entry name" value="PROTEIN FAM204A"/>
    <property type="match status" value="1"/>
</dbReference>
<dbReference type="Ensembl" id="ENSOTST00005125153.1">
    <property type="protein sequence ID" value="ENSOTSP00005117608.1"/>
    <property type="gene ID" value="ENSOTSG00005043088.2"/>
</dbReference>
<accession>A0AAZ3PN78</accession>
<keyword evidence="2" id="KW-0812">Transmembrane</keyword>
<reference evidence="3" key="3">
    <citation type="submission" date="2025-09" db="UniProtKB">
        <authorList>
            <consortium name="Ensembl"/>
        </authorList>
    </citation>
    <scope>IDENTIFICATION</scope>
</reference>
<feature type="region of interest" description="Disordered" evidence="1">
    <location>
        <begin position="1"/>
        <end position="32"/>
    </location>
</feature>
<reference evidence="3" key="2">
    <citation type="submission" date="2025-08" db="UniProtKB">
        <authorList>
            <consortium name="Ensembl"/>
        </authorList>
    </citation>
    <scope>IDENTIFICATION</scope>
</reference>
<dbReference type="AlphaFoldDB" id="A0AAZ3PN78"/>
<reference evidence="4" key="1">
    <citation type="journal article" date="2018" name="PLoS ONE">
        <title>Chinook salmon (Oncorhynchus tshawytscha) genome and transcriptome.</title>
        <authorList>
            <person name="Christensen K.A."/>
            <person name="Leong J.S."/>
            <person name="Sakhrani D."/>
            <person name="Biagi C.A."/>
            <person name="Minkley D.R."/>
            <person name="Withler R.E."/>
            <person name="Rondeau E.B."/>
            <person name="Koop B.F."/>
            <person name="Devlin R.H."/>
        </authorList>
    </citation>
    <scope>NUCLEOTIDE SEQUENCE [LARGE SCALE GENOMIC DNA]</scope>
</reference>